<dbReference type="EMBL" id="VISQ01000001">
    <property type="protein sequence ID" value="TVZ71342.1"/>
    <property type="molecule type" value="Genomic_DNA"/>
</dbReference>
<protein>
    <submittedName>
        <fullName evidence="1">CoA transferase family III</fullName>
    </submittedName>
</protein>
<accession>A0A542BRB4</accession>
<dbReference type="Gene3D" id="3.40.50.10540">
    <property type="entry name" value="Crotonobetainyl-coa:carnitine coa-transferase, domain 1"/>
    <property type="match status" value="1"/>
</dbReference>
<dbReference type="InterPro" id="IPR003673">
    <property type="entry name" value="CoA-Trfase_fam_III"/>
</dbReference>
<dbReference type="AlphaFoldDB" id="A0A542BRB4"/>
<evidence type="ECO:0000313" key="1">
    <source>
        <dbReference type="EMBL" id="TVZ71342.1"/>
    </source>
</evidence>
<dbReference type="InterPro" id="IPR052985">
    <property type="entry name" value="CoA-trans_III_biosynth/detox"/>
</dbReference>
<reference evidence="1" key="1">
    <citation type="submission" date="2019-06" db="EMBL/GenBank/DDBJ databases">
        <authorList>
            <person name="Deangelis K."/>
            <person name="Huntemann M."/>
            <person name="Clum A."/>
            <person name="Pillay M."/>
            <person name="Palaniappan K."/>
            <person name="Varghese N."/>
            <person name="Mikhailova N."/>
            <person name="Stamatis D."/>
            <person name="Reddy T."/>
            <person name="Daum C."/>
            <person name="Shapiro N."/>
            <person name="Ivanova N."/>
            <person name="Kyrpides N."/>
            <person name="Woyke T."/>
        </authorList>
    </citation>
    <scope>NUCLEOTIDE SEQUENCE [LARGE SCALE GENOMIC DNA]</scope>
    <source>
        <strain evidence="1">128R</strain>
    </source>
</reference>
<dbReference type="OrthoDB" id="9058532at2"/>
<dbReference type="GO" id="GO:0016740">
    <property type="term" value="F:transferase activity"/>
    <property type="evidence" value="ECO:0007669"/>
    <property type="project" value="UniProtKB-KW"/>
</dbReference>
<comment type="caution">
    <text evidence="1">The sequence shown here is derived from an EMBL/GenBank/DDBJ whole genome shotgun (WGS) entry which is preliminary data.</text>
</comment>
<sequence>MDIITKALLSQIWQSLGHKAPLTELVTLNGEGGLASAFPVTELATASWSAAGLACSELLHQRHGHRAPVTVDRRLASLWFGWTLRPLGWQLPATWDALAGDYATHDGWIRLHTNAPHHRKAVEKVVGPQRDKSTLAQAVLPWKKSELERAVIDAGGCAAEMRSASEWQQHIQGKSVAQEPLIHQAATSPAPAPKWALPVARPLHGIRVLDLTRIIAGPVATRFLAGLGAEVLRIDPYGWDEPAVEQEVILGKRCARLNLHNAHDRQTFEQLLKSADVIVHGYRAGALDKLGYGAEKRRALSPGLIDVSLNAYGWTGPWRERRGFDSLVQMSCGLAAAGMAWKQAQVPVPLPVQALDHATGYLMASAVLQGMADRLAHGTGYSARLSLARTAQLLLDNPYPHRHSPSQLTAVTAADENPETELTHWGPALRLRAPLHLAGTALLWALPATALGTSHAEWQRQ</sequence>
<gene>
    <name evidence="1" type="ORF">FHU10_3969</name>
</gene>
<reference evidence="1" key="2">
    <citation type="submission" date="2019-08" db="EMBL/GenBank/DDBJ databases">
        <title>Investigation of anaerobic lignin degradation for improved lignocellulosic biofuels.</title>
        <authorList>
            <person name="Deangelis K.PhD."/>
        </authorList>
    </citation>
    <scope>NUCLEOTIDE SEQUENCE [LARGE SCALE GENOMIC DNA]</scope>
    <source>
        <strain evidence="1">128R</strain>
    </source>
</reference>
<dbReference type="InterPro" id="IPR023606">
    <property type="entry name" value="CoA-Trfase_III_dom_1_sf"/>
</dbReference>
<keyword evidence="1" id="KW-0808">Transferase</keyword>
<organism evidence="1">
    <name type="scientific">Serratia fonticola</name>
    <dbReference type="NCBI Taxonomy" id="47917"/>
    <lineage>
        <taxon>Bacteria</taxon>
        <taxon>Pseudomonadati</taxon>
        <taxon>Pseudomonadota</taxon>
        <taxon>Gammaproteobacteria</taxon>
        <taxon>Enterobacterales</taxon>
        <taxon>Yersiniaceae</taxon>
        <taxon>Serratia</taxon>
    </lineage>
</organism>
<dbReference type="PANTHER" id="PTHR48229:SF1">
    <property type="entry name" value="ALPHA METHYLACYL-COA RACEMASE-RELATED"/>
    <property type="match status" value="1"/>
</dbReference>
<dbReference type="SUPFAM" id="SSF89796">
    <property type="entry name" value="CoA-transferase family III (CaiB/BaiF)"/>
    <property type="match status" value="2"/>
</dbReference>
<dbReference type="Pfam" id="PF02515">
    <property type="entry name" value="CoA_transf_3"/>
    <property type="match status" value="1"/>
</dbReference>
<dbReference type="PANTHER" id="PTHR48229">
    <property type="entry name" value="CAIB/BAIF FAMILY ENZYME (AFU_ORTHOLOGUE AFUA_1G05360)-RELATED"/>
    <property type="match status" value="1"/>
</dbReference>
<proteinExistence type="predicted"/>
<name>A0A542BRB4_SERFO</name>